<keyword evidence="3" id="KW-1185">Reference proteome</keyword>
<gene>
    <name evidence="2" type="ORF">GCM10023090_26410</name>
</gene>
<feature type="chain" id="PRO_5046926491" evidence="1">
    <location>
        <begin position="24"/>
        <end position="311"/>
    </location>
</feature>
<accession>A0ABP8LFW8</accession>
<dbReference type="EMBL" id="BAABEX010000029">
    <property type="protein sequence ID" value="GAA4428126.1"/>
    <property type="molecule type" value="Genomic_DNA"/>
</dbReference>
<dbReference type="InterPro" id="IPR021393">
    <property type="entry name" value="DUF3034"/>
</dbReference>
<name>A0ABP8LFW8_9BURK</name>
<evidence type="ECO:0000256" key="1">
    <source>
        <dbReference type="SAM" id="SignalP"/>
    </source>
</evidence>
<dbReference type="RefSeq" id="WP_345066053.1">
    <property type="nucleotide sequence ID" value="NZ_BAABEX010000029.1"/>
</dbReference>
<sequence length="311" mass="32664">MTTPHLLALCASLALCAAGTAHADSGKLLLTGGVSTIGGSAGGGLTPWAVTGTYATEGQVGGSAYLTRAGTQDYSLTGYGAALSLHDRVELSLARQDFDASPAIALNGIAPFGVTPGQHIKMDIVGVKVKVAGDAILDADTWMPQIAVGLEHKRVRPGSLQSVLDFLGTRTSGTDVYVSATKLLLDKSLLLNGTLRYTRANQNGLLGFGSAAPGRDRYSLQPEFSVAYLLRKDLAVGAEYRFKPNNLEALGAAAGLGGALREDDWKDLFIAWAPNKHVSLTLAYVDLGRIVPGITNQRRQTGYYLSAQVAF</sequence>
<evidence type="ECO:0000313" key="3">
    <source>
        <dbReference type="Proteomes" id="UP001501788"/>
    </source>
</evidence>
<dbReference type="Proteomes" id="UP001501788">
    <property type="component" value="Unassembled WGS sequence"/>
</dbReference>
<reference evidence="3" key="1">
    <citation type="journal article" date="2019" name="Int. J. Syst. Evol. Microbiol.">
        <title>The Global Catalogue of Microorganisms (GCM) 10K type strain sequencing project: providing services to taxonomists for standard genome sequencing and annotation.</title>
        <authorList>
            <consortium name="The Broad Institute Genomics Platform"/>
            <consortium name="The Broad Institute Genome Sequencing Center for Infectious Disease"/>
            <person name="Wu L."/>
            <person name="Ma J."/>
        </authorList>
    </citation>
    <scope>NUCLEOTIDE SEQUENCE [LARGE SCALE GENOMIC DNA]</scope>
    <source>
        <strain evidence="3">JCM 31890</strain>
    </source>
</reference>
<proteinExistence type="predicted"/>
<evidence type="ECO:0000313" key="2">
    <source>
        <dbReference type="EMBL" id="GAA4428126.1"/>
    </source>
</evidence>
<organism evidence="2 3">
    <name type="scientific">Acidovorax lacteus</name>
    <dbReference type="NCBI Taxonomy" id="1924988"/>
    <lineage>
        <taxon>Bacteria</taxon>
        <taxon>Pseudomonadati</taxon>
        <taxon>Pseudomonadota</taxon>
        <taxon>Betaproteobacteria</taxon>
        <taxon>Burkholderiales</taxon>
        <taxon>Comamonadaceae</taxon>
        <taxon>Acidovorax</taxon>
    </lineage>
</organism>
<dbReference type="Pfam" id="PF11231">
    <property type="entry name" value="DUF3034"/>
    <property type="match status" value="1"/>
</dbReference>
<protein>
    <submittedName>
        <fullName evidence="2">DUF3034 family protein</fullName>
    </submittedName>
</protein>
<comment type="caution">
    <text evidence="2">The sequence shown here is derived from an EMBL/GenBank/DDBJ whole genome shotgun (WGS) entry which is preliminary data.</text>
</comment>
<keyword evidence="1" id="KW-0732">Signal</keyword>
<feature type="signal peptide" evidence="1">
    <location>
        <begin position="1"/>
        <end position="23"/>
    </location>
</feature>